<evidence type="ECO:0000259" key="1">
    <source>
        <dbReference type="PROSITE" id="PS50801"/>
    </source>
</evidence>
<name>A0A1I2MVX0_9ACTN</name>
<dbReference type="InterPro" id="IPR002645">
    <property type="entry name" value="STAS_dom"/>
</dbReference>
<dbReference type="PANTHER" id="PTHR33495:SF2">
    <property type="entry name" value="ANTI-SIGMA FACTOR ANTAGONIST TM_1081-RELATED"/>
    <property type="match status" value="1"/>
</dbReference>
<dbReference type="AlphaFoldDB" id="A0A1I2MVX0"/>
<feature type="domain" description="STAS" evidence="1">
    <location>
        <begin position="1"/>
        <end position="104"/>
    </location>
</feature>
<dbReference type="Gene3D" id="3.30.750.24">
    <property type="entry name" value="STAS domain"/>
    <property type="match status" value="1"/>
</dbReference>
<dbReference type="InterPro" id="IPR036513">
    <property type="entry name" value="STAS_dom_sf"/>
</dbReference>
<dbReference type="Proteomes" id="UP000199323">
    <property type="component" value="Unassembled WGS sequence"/>
</dbReference>
<dbReference type="STRING" id="380248.SAMN05216251_1484"/>
<dbReference type="EMBL" id="FONG01000048">
    <property type="protein sequence ID" value="SFF95714.1"/>
    <property type="molecule type" value="Genomic_DNA"/>
</dbReference>
<evidence type="ECO:0000313" key="2">
    <source>
        <dbReference type="EMBL" id="SFF95714.1"/>
    </source>
</evidence>
<dbReference type="Pfam" id="PF01740">
    <property type="entry name" value="STAS"/>
    <property type="match status" value="1"/>
</dbReference>
<gene>
    <name evidence="2" type="ORF">SAMN05216251_1484</name>
</gene>
<dbReference type="GO" id="GO:0043856">
    <property type="term" value="F:anti-sigma factor antagonist activity"/>
    <property type="evidence" value="ECO:0007669"/>
    <property type="project" value="TreeGrafter"/>
</dbReference>
<proteinExistence type="predicted"/>
<keyword evidence="3" id="KW-1185">Reference proteome</keyword>
<dbReference type="SUPFAM" id="SSF52091">
    <property type="entry name" value="SpoIIaa-like"/>
    <property type="match status" value="1"/>
</dbReference>
<reference evidence="2 3" key="1">
    <citation type="submission" date="2016-10" db="EMBL/GenBank/DDBJ databases">
        <authorList>
            <person name="de Groot N.N."/>
        </authorList>
    </citation>
    <scope>NUCLEOTIDE SEQUENCE [LARGE SCALE GENOMIC DNA]</scope>
    <source>
        <strain evidence="2 3">CGMCC 4.3510</strain>
    </source>
</reference>
<dbReference type="CDD" id="cd07043">
    <property type="entry name" value="STAS_anti-anti-sigma_factors"/>
    <property type="match status" value="1"/>
</dbReference>
<evidence type="ECO:0000313" key="3">
    <source>
        <dbReference type="Proteomes" id="UP000199323"/>
    </source>
</evidence>
<dbReference type="PROSITE" id="PS50801">
    <property type="entry name" value="STAS"/>
    <property type="match status" value="1"/>
</dbReference>
<organism evidence="2 3">
    <name type="scientific">Actinacidiphila alni</name>
    <dbReference type="NCBI Taxonomy" id="380248"/>
    <lineage>
        <taxon>Bacteria</taxon>
        <taxon>Bacillati</taxon>
        <taxon>Actinomycetota</taxon>
        <taxon>Actinomycetes</taxon>
        <taxon>Kitasatosporales</taxon>
        <taxon>Streptomycetaceae</taxon>
        <taxon>Actinacidiphila</taxon>
    </lineage>
</organism>
<dbReference type="PANTHER" id="PTHR33495">
    <property type="entry name" value="ANTI-SIGMA FACTOR ANTAGONIST TM_1081-RELATED-RELATED"/>
    <property type="match status" value="1"/>
</dbReference>
<dbReference type="RefSeq" id="WP_177246779.1">
    <property type="nucleotide sequence ID" value="NZ_FONG01000048.1"/>
</dbReference>
<accession>A0A1I2MVX0</accession>
<protein>
    <submittedName>
        <fullName evidence="2">Anti-anti-sigma factor</fullName>
    </submittedName>
</protein>
<sequence length="105" mass="11217">MSTSERASRSLPVVTAAGDLDASNLGPLDVELQAAAETASGVILDISAVTFADSTFLNLLIRTHQHTELRIVGLRPPLDRLFHLVGVDTLLRVFPTVAEARVARA</sequence>